<dbReference type="RefSeq" id="WP_241409443.1">
    <property type="nucleotide sequence ID" value="NZ_JAKZGO010000001.1"/>
</dbReference>
<evidence type="ECO:0000256" key="1">
    <source>
        <dbReference type="ARBA" id="ARBA00006484"/>
    </source>
</evidence>
<dbReference type="CDD" id="cd05233">
    <property type="entry name" value="SDR_c"/>
    <property type="match status" value="1"/>
</dbReference>
<dbReference type="Proteomes" id="UP001165430">
    <property type="component" value="Unassembled WGS sequence"/>
</dbReference>
<proteinExistence type="inferred from homology"/>
<dbReference type="Gene3D" id="3.40.50.720">
    <property type="entry name" value="NAD(P)-binding Rossmann-like Domain"/>
    <property type="match status" value="1"/>
</dbReference>
<dbReference type="InterPro" id="IPR002347">
    <property type="entry name" value="SDR_fam"/>
</dbReference>
<keyword evidence="2" id="KW-0560">Oxidoreductase</keyword>
<dbReference type="PANTHER" id="PTHR42760">
    <property type="entry name" value="SHORT-CHAIN DEHYDROGENASES/REDUCTASES FAMILY MEMBER"/>
    <property type="match status" value="1"/>
</dbReference>
<evidence type="ECO:0000313" key="4">
    <source>
        <dbReference type="Proteomes" id="UP001165430"/>
    </source>
</evidence>
<keyword evidence="4" id="KW-1185">Reference proteome</keyword>
<gene>
    <name evidence="3" type="ORF">MM213_01045</name>
</gene>
<organism evidence="3 4">
    <name type="scientific">Belliella alkalica</name>
    <dbReference type="NCBI Taxonomy" id="1730871"/>
    <lineage>
        <taxon>Bacteria</taxon>
        <taxon>Pseudomonadati</taxon>
        <taxon>Bacteroidota</taxon>
        <taxon>Cytophagia</taxon>
        <taxon>Cytophagales</taxon>
        <taxon>Cyclobacteriaceae</taxon>
        <taxon>Belliella</taxon>
    </lineage>
</organism>
<dbReference type="InterPro" id="IPR036291">
    <property type="entry name" value="NAD(P)-bd_dom_sf"/>
</dbReference>
<reference evidence="3" key="1">
    <citation type="submission" date="2022-03" db="EMBL/GenBank/DDBJ databases">
        <title>De novo assembled genomes of Belliella spp. (Cyclobacteriaceae) strains.</title>
        <authorList>
            <person name="Szabo A."/>
            <person name="Korponai K."/>
            <person name="Felfoldi T."/>
        </authorList>
    </citation>
    <scope>NUCLEOTIDE SEQUENCE</scope>
    <source>
        <strain evidence="3">DSM 111903</strain>
    </source>
</reference>
<dbReference type="SUPFAM" id="SSF51735">
    <property type="entry name" value="NAD(P)-binding Rossmann-fold domains"/>
    <property type="match status" value="1"/>
</dbReference>
<dbReference type="PROSITE" id="PS51257">
    <property type="entry name" value="PROKAR_LIPOPROTEIN"/>
    <property type="match status" value="1"/>
</dbReference>
<dbReference type="PROSITE" id="PS00061">
    <property type="entry name" value="ADH_SHORT"/>
    <property type="match status" value="1"/>
</dbReference>
<comment type="caution">
    <text evidence="3">The sequence shown here is derived from an EMBL/GenBank/DDBJ whole genome shotgun (WGS) entry which is preliminary data.</text>
</comment>
<comment type="similarity">
    <text evidence="1">Belongs to the short-chain dehydrogenases/reductases (SDR) family.</text>
</comment>
<dbReference type="PRINTS" id="PR00081">
    <property type="entry name" value="GDHRDH"/>
</dbReference>
<accession>A0ABS9V6L2</accession>
<dbReference type="PANTHER" id="PTHR42760:SF115">
    <property type="entry name" value="3-OXOACYL-[ACYL-CARRIER-PROTEIN] REDUCTASE FABG"/>
    <property type="match status" value="1"/>
</dbReference>
<dbReference type="Pfam" id="PF13561">
    <property type="entry name" value="adh_short_C2"/>
    <property type="match status" value="1"/>
</dbReference>
<evidence type="ECO:0000313" key="3">
    <source>
        <dbReference type="EMBL" id="MCH7412053.1"/>
    </source>
</evidence>
<dbReference type="EMBL" id="JAKZGO010000001">
    <property type="protein sequence ID" value="MCH7412053.1"/>
    <property type="molecule type" value="Genomic_DNA"/>
</dbReference>
<dbReference type="InterPro" id="IPR020904">
    <property type="entry name" value="Sc_DH/Rdtase_CS"/>
</dbReference>
<name>A0ABS9V6L2_9BACT</name>
<protein>
    <submittedName>
        <fullName evidence="3">SDR family oxidoreductase</fullName>
    </submittedName>
</protein>
<evidence type="ECO:0000256" key="2">
    <source>
        <dbReference type="ARBA" id="ARBA00023002"/>
    </source>
</evidence>
<sequence>MRSHNPFTLTGKTILITGASSGIGQGIAVACASQGAKVLLLGRDLERLKETIALCENGCDHGMISLDLADDTKIKEEFESFVKPYAPIDGFVHAAGISPTIPFKVMKKNQVLETFQLNLFSAITLIQTLSKSALKSSEGMSMVMISSVMSEVGEKGKSLYAMTKAAMVGMVKSLALEYADKNIRFNAISPSVINTPLSLKSEYRKDDAAMKLVQSQHPLGLGEIEDVANAAVYLLSDASKWATGTNMIVDGGYLAR</sequence>